<keyword evidence="2" id="KW-0808">Transferase</keyword>
<evidence type="ECO:0000313" key="2">
    <source>
        <dbReference type="EMBL" id="MCT7360095.1"/>
    </source>
</evidence>
<accession>A0A9X3AS73</accession>
<dbReference type="SUPFAM" id="SSF53756">
    <property type="entry name" value="UDP-Glycosyltransferase/glycogen phosphorylase"/>
    <property type="match status" value="1"/>
</dbReference>
<keyword evidence="2" id="KW-0328">Glycosyltransferase</keyword>
<organism evidence="2 3">
    <name type="scientific">Thalassolituus pacificus</name>
    <dbReference type="NCBI Taxonomy" id="2975440"/>
    <lineage>
        <taxon>Bacteria</taxon>
        <taxon>Pseudomonadati</taxon>
        <taxon>Pseudomonadota</taxon>
        <taxon>Gammaproteobacteria</taxon>
        <taxon>Oceanospirillales</taxon>
        <taxon>Oceanospirillaceae</taxon>
        <taxon>Thalassolituus</taxon>
    </lineage>
</organism>
<reference evidence="2" key="1">
    <citation type="journal article" date="2022" name="Front. Microbiol.">
        <title>Genome-based taxonomic rearrangement of Oceanobacter-related bacteria including the description of Thalassolituus hydrocarbonoclasticus sp. nov. and Thalassolituus pacificus sp. nov. and emended description of the genus Thalassolituus.</title>
        <authorList>
            <person name="Dong C."/>
            <person name="Wei L."/>
            <person name="Wang J."/>
            <person name="Lai Q."/>
            <person name="Huang Z."/>
            <person name="Shao Z."/>
        </authorList>
    </citation>
    <scope>NUCLEOTIDE SEQUENCE</scope>
    <source>
        <strain evidence="2">59MF3M-4</strain>
    </source>
</reference>
<dbReference type="AlphaFoldDB" id="A0A9X3AS73"/>
<dbReference type="Proteomes" id="UP001147830">
    <property type="component" value="Unassembled WGS sequence"/>
</dbReference>
<protein>
    <submittedName>
        <fullName evidence="2">Glycosyltransferase</fullName>
        <ecNumber evidence="2">2.4.-.-</ecNumber>
    </submittedName>
</protein>
<comment type="caution">
    <text evidence="2">The sequence shown here is derived from an EMBL/GenBank/DDBJ whole genome shotgun (WGS) entry which is preliminary data.</text>
</comment>
<dbReference type="Gene3D" id="3.40.50.2000">
    <property type="entry name" value="Glycogen Phosphorylase B"/>
    <property type="match status" value="2"/>
</dbReference>
<dbReference type="EMBL" id="JAOANI010000022">
    <property type="protein sequence ID" value="MCT7360095.1"/>
    <property type="molecule type" value="Genomic_DNA"/>
</dbReference>
<feature type="domain" description="Glycosyl transferase family 1" evidence="1">
    <location>
        <begin position="174"/>
        <end position="322"/>
    </location>
</feature>
<evidence type="ECO:0000313" key="3">
    <source>
        <dbReference type="Proteomes" id="UP001147830"/>
    </source>
</evidence>
<dbReference type="PANTHER" id="PTHR45947">
    <property type="entry name" value="SULFOQUINOVOSYL TRANSFERASE SQD2"/>
    <property type="match status" value="1"/>
</dbReference>
<dbReference type="InterPro" id="IPR050194">
    <property type="entry name" value="Glycosyltransferase_grp1"/>
</dbReference>
<keyword evidence="3" id="KW-1185">Reference proteome</keyword>
<sequence length="345" mass="38947">MKLLVFSEAAAGGVLSVVSDQLRVLSDLVPDLEVDFVYCDRSETPSNIAQLLPPCCTVHNLGVVREDSFYLIKMYRKLKANFIGESYDAIHLHSSISGFVGKASYFKFRRKVFYTPHCYAFLAKDRGSFSRFSYLIVEAFLGRIGTVIACGDSEYMYAGLLMSRRKLVRNGVDFKDSSPNSKVVDIVSVGRICEQKGFDSFNRLMDLICHRYKCVWVGGPTVFEKERAYEITGWISRNEVNDILSKSRVYVSTAEWEGLPVAPIEAQAMGIPVVALDRPGIRDVVVHGVTGYLCKNVEEMALFLDNLLKDDDLYKRLSKHAISTALDRFSLDNYKNLVDIYRKAE</sequence>
<dbReference type="RefSeq" id="WP_260976939.1">
    <property type="nucleotide sequence ID" value="NZ_JAOANI010000022.1"/>
</dbReference>
<dbReference type="EC" id="2.4.-.-" evidence="2"/>
<dbReference type="GO" id="GO:0016757">
    <property type="term" value="F:glycosyltransferase activity"/>
    <property type="evidence" value="ECO:0007669"/>
    <property type="project" value="UniProtKB-KW"/>
</dbReference>
<dbReference type="PANTHER" id="PTHR45947:SF3">
    <property type="entry name" value="SULFOQUINOVOSYL TRANSFERASE SQD2"/>
    <property type="match status" value="1"/>
</dbReference>
<dbReference type="InterPro" id="IPR001296">
    <property type="entry name" value="Glyco_trans_1"/>
</dbReference>
<dbReference type="Pfam" id="PF00534">
    <property type="entry name" value="Glycos_transf_1"/>
    <property type="match status" value="1"/>
</dbReference>
<name>A0A9X3AS73_9GAMM</name>
<gene>
    <name evidence="2" type="ORF">NYR02_13825</name>
</gene>
<proteinExistence type="predicted"/>
<evidence type="ECO:0000259" key="1">
    <source>
        <dbReference type="Pfam" id="PF00534"/>
    </source>
</evidence>
<reference evidence="2" key="2">
    <citation type="submission" date="2022-08" db="EMBL/GenBank/DDBJ databases">
        <authorList>
            <person name="Dong C."/>
        </authorList>
    </citation>
    <scope>NUCLEOTIDE SEQUENCE</scope>
    <source>
        <strain evidence="2">59MF3M-4</strain>
    </source>
</reference>